<evidence type="ECO:0000313" key="9">
    <source>
        <dbReference type="Proteomes" id="UP000520291"/>
    </source>
</evidence>
<proteinExistence type="inferred from homology"/>
<evidence type="ECO:0000256" key="2">
    <source>
        <dbReference type="ARBA" id="ARBA00007430"/>
    </source>
</evidence>
<comment type="subcellular location">
    <subcellularLocation>
        <location evidence="1">Cell membrane</location>
        <topology evidence="1">Multi-pass membrane protein</topology>
    </subcellularLocation>
</comment>
<feature type="transmembrane region" description="Helical" evidence="7">
    <location>
        <begin position="117"/>
        <end position="138"/>
    </location>
</feature>
<feature type="transmembrane region" description="Helical" evidence="7">
    <location>
        <begin position="177"/>
        <end position="197"/>
    </location>
</feature>
<dbReference type="CDD" id="cd13127">
    <property type="entry name" value="MATE_tuaB_like"/>
    <property type="match status" value="1"/>
</dbReference>
<feature type="transmembrane region" description="Helical" evidence="7">
    <location>
        <begin position="421"/>
        <end position="439"/>
    </location>
</feature>
<dbReference type="GO" id="GO:0005886">
    <property type="term" value="C:plasma membrane"/>
    <property type="evidence" value="ECO:0007669"/>
    <property type="project" value="UniProtKB-SubCell"/>
</dbReference>
<evidence type="ECO:0000313" key="8">
    <source>
        <dbReference type="EMBL" id="NME86540.1"/>
    </source>
</evidence>
<feature type="transmembrane region" description="Helical" evidence="7">
    <location>
        <begin position="50"/>
        <end position="74"/>
    </location>
</feature>
<feature type="transmembrane region" description="Helical" evidence="7">
    <location>
        <begin position="22"/>
        <end position="44"/>
    </location>
</feature>
<dbReference type="Proteomes" id="UP000520291">
    <property type="component" value="Unassembled WGS sequence"/>
</dbReference>
<evidence type="ECO:0000256" key="3">
    <source>
        <dbReference type="ARBA" id="ARBA00022475"/>
    </source>
</evidence>
<evidence type="ECO:0000256" key="7">
    <source>
        <dbReference type="SAM" id="Phobius"/>
    </source>
</evidence>
<dbReference type="Pfam" id="PF13440">
    <property type="entry name" value="Polysacc_synt_3"/>
    <property type="match status" value="1"/>
</dbReference>
<dbReference type="InterPro" id="IPR050833">
    <property type="entry name" value="Poly_Biosynth_Transport"/>
</dbReference>
<evidence type="ECO:0000256" key="5">
    <source>
        <dbReference type="ARBA" id="ARBA00022989"/>
    </source>
</evidence>
<accession>A0A7X9XIR3</accession>
<evidence type="ECO:0000256" key="1">
    <source>
        <dbReference type="ARBA" id="ARBA00004651"/>
    </source>
</evidence>
<feature type="transmembrane region" description="Helical" evidence="7">
    <location>
        <begin position="298"/>
        <end position="317"/>
    </location>
</feature>
<dbReference type="EMBL" id="JABAGL010000013">
    <property type="protein sequence ID" value="NME86540.1"/>
    <property type="molecule type" value="Genomic_DNA"/>
</dbReference>
<gene>
    <name evidence="8" type="ORF">HF841_11010</name>
</gene>
<dbReference type="PANTHER" id="PTHR30250">
    <property type="entry name" value="PST FAMILY PREDICTED COLANIC ACID TRANSPORTER"/>
    <property type="match status" value="1"/>
</dbReference>
<evidence type="ECO:0000256" key="4">
    <source>
        <dbReference type="ARBA" id="ARBA00022692"/>
    </source>
</evidence>
<organism evidence="8 9">
    <name type="scientific">Bacteroides eggerthii</name>
    <dbReference type="NCBI Taxonomy" id="28111"/>
    <lineage>
        <taxon>Bacteria</taxon>
        <taxon>Pseudomonadati</taxon>
        <taxon>Bacteroidota</taxon>
        <taxon>Bacteroidia</taxon>
        <taxon>Bacteroidales</taxon>
        <taxon>Bacteroidaceae</taxon>
        <taxon>Bacteroides</taxon>
    </lineage>
</organism>
<keyword evidence="5 7" id="KW-1133">Transmembrane helix</keyword>
<evidence type="ECO:0000256" key="6">
    <source>
        <dbReference type="ARBA" id="ARBA00023136"/>
    </source>
</evidence>
<dbReference type="RefSeq" id="WP_168947765.1">
    <property type="nucleotide sequence ID" value="NZ_JABAGL010000013.1"/>
</dbReference>
<comment type="similarity">
    <text evidence="2">Belongs to the polysaccharide synthase family.</text>
</comment>
<reference evidence="8 9" key="1">
    <citation type="submission" date="2020-04" db="EMBL/GenBank/DDBJ databases">
        <authorList>
            <person name="Hitch T.C.A."/>
            <person name="Wylensek D."/>
            <person name="Clavel T."/>
        </authorList>
    </citation>
    <scope>NUCLEOTIDE SEQUENCE [LARGE SCALE GENOMIC DNA]</scope>
    <source>
        <strain evidence="8 9">WCA3-601-WT-5E</strain>
    </source>
</reference>
<feature type="transmembrane region" description="Helical" evidence="7">
    <location>
        <begin position="370"/>
        <end position="401"/>
    </location>
</feature>
<name>A0A7X9XIR3_9BACE</name>
<dbReference type="AlphaFoldDB" id="A0A7X9XIR3"/>
<keyword evidence="4 7" id="KW-0812">Transmembrane</keyword>
<protein>
    <submittedName>
        <fullName evidence="8">Lipopolysaccharide biosynthesis protein</fullName>
    </submittedName>
</protein>
<feature type="transmembrane region" description="Helical" evidence="7">
    <location>
        <begin position="86"/>
        <end position="111"/>
    </location>
</feature>
<feature type="transmembrane region" description="Helical" evidence="7">
    <location>
        <begin position="150"/>
        <end position="171"/>
    </location>
</feature>
<comment type="caution">
    <text evidence="8">The sequence shown here is derived from an EMBL/GenBank/DDBJ whole genome shotgun (WGS) entry which is preliminary data.</text>
</comment>
<keyword evidence="6 7" id="KW-0472">Membrane</keyword>
<dbReference type="PANTHER" id="PTHR30250:SF10">
    <property type="entry name" value="LIPOPOLYSACCHARIDE BIOSYNTHESIS PROTEIN WZXC"/>
    <property type="match status" value="1"/>
</dbReference>
<sequence>MQQETNVSDLKRKTLTNTLWNFVERAGSQIVSFIVQIVLARILLPEEFGLIALVTIFITLFDVFVTSGLATALIQKKTIDELDCSSVFTSNIIISIFLYFILFLCAPIVAQFYENEILLPVIRVLGLSLILSSIKSVQQSIVAKRLQFRLFFYATLSGTIVSAVIGIIMAFKGAGVWALVCQYLAKSFVDVCVLFIIMKWKPKLIISVARIRPLFNYGWKILISSFIDAVSQNIRDMIIGKMYSPRDLAYYNRGKIFPTLVSVDTLTSLETVLFPIVSSVQDDKSSVKQIIRRFVKDSSYILTFLLIVLAIVAKPLVSVVLTDKWLSCVPYLQIFCLSFCLKPLHVANMQMIKAVGRSDITLKVEILKKIVGIPILLIAMKYGVIWIALSTILTDFIVLLINAYPSTKLINYSYIEQFRDLSPAYALSVVMAIIIYPISLLQIYDLYIIIVQVISGVLIFTFLSWLFNVNSFFSIKGLLINFWKSRRL</sequence>
<keyword evidence="3" id="KW-1003">Cell membrane</keyword>
<feature type="transmembrane region" description="Helical" evidence="7">
    <location>
        <begin position="446"/>
        <end position="467"/>
    </location>
</feature>